<gene>
    <name evidence="1" type="ORF">EFW17_11405</name>
</gene>
<evidence type="ECO:0000313" key="2">
    <source>
        <dbReference type="Proteomes" id="UP000269198"/>
    </source>
</evidence>
<organism evidence="1 2">
    <name type="scientific">Halostreptopolyspora alba</name>
    <dbReference type="NCBI Taxonomy" id="2487137"/>
    <lineage>
        <taxon>Bacteria</taxon>
        <taxon>Bacillati</taxon>
        <taxon>Actinomycetota</taxon>
        <taxon>Actinomycetes</taxon>
        <taxon>Streptosporangiales</taxon>
        <taxon>Nocardiopsidaceae</taxon>
        <taxon>Halostreptopolyspora</taxon>
    </lineage>
</organism>
<reference evidence="1 2" key="1">
    <citation type="submission" date="2018-11" db="EMBL/GenBank/DDBJ databases">
        <title>The genome draft of YIM 96095.</title>
        <authorList>
            <person name="Tang S.-K."/>
            <person name="Chunyu W.-X."/>
            <person name="Feng Y.-Z."/>
        </authorList>
    </citation>
    <scope>NUCLEOTIDE SEQUENCE [LARGE SCALE GENOMIC DNA]</scope>
    <source>
        <strain evidence="1 2">YIM 96095</strain>
    </source>
</reference>
<dbReference type="Pfam" id="PF09438">
    <property type="entry name" value="DUF2017"/>
    <property type="match status" value="1"/>
</dbReference>
<evidence type="ECO:0000313" key="1">
    <source>
        <dbReference type="EMBL" id="RNL84524.1"/>
    </source>
</evidence>
<comment type="caution">
    <text evidence="1">The sequence shown here is derived from an EMBL/GenBank/DDBJ whole genome shotgun (WGS) entry which is preliminary data.</text>
</comment>
<dbReference type="InterPro" id="IPR018561">
    <property type="entry name" value="AosR"/>
</dbReference>
<proteinExistence type="predicted"/>
<accession>A0A3N0E9J2</accession>
<dbReference type="EMBL" id="RJMB01000010">
    <property type="protein sequence ID" value="RNL84524.1"/>
    <property type="molecule type" value="Genomic_DNA"/>
</dbReference>
<protein>
    <submittedName>
        <fullName evidence="1">DUF2017 domain-containing protein</fullName>
    </submittedName>
</protein>
<name>A0A3N0E9J2_9ACTN</name>
<dbReference type="Proteomes" id="UP000269198">
    <property type="component" value="Unassembled WGS sequence"/>
</dbReference>
<dbReference type="OrthoDB" id="3268479at2"/>
<keyword evidence="2" id="KW-1185">Reference proteome</keyword>
<dbReference type="AlphaFoldDB" id="A0A3N0E9J2"/>
<dbReference type="RefSeq" id="WP_123201340.1">
    <property type="nucleotide sequence ID" value="NZ_RJMB01000010.1"/>
</dbReference>
<sequence length="186" mass="19899">MTFGFRPTGDGGVTVELDSDEVAVLRSMANLVLELVEPPAPKDEFAELVGIGSSDQKSDDPVLARLFPDAYGDDSEAASDFRRYTEDDLRQGKRANAETILGALPEANGGRVTLGSRDAHAWMKALNDVRLALGTRLGVTEENYDALARGDDSGSAALHLYDWLGGLQESLVQALFQTGAPEQGSE</sequence>